<name>A0A6G1E471_9ORYZ</name>
<comment type="caution">
    <text evidence="1">The sequence shown here is derived from an EMBL/GenBank/DDBJ whole genome shotgun (WGS) entry which is preliminary data.</text>
</comment>
<dbReference type="EMBL" id="SPHZ02000005">
    <property type="protein sequence ID" value="KAF0918733.1"/>
    <property type="molecule type" value="Genomic_DNA"/>
</dbReference>
<dbReference type="AlphaFoldDB" id="A0A6G1E471"/>
<gene>
    <name evidence="1" type="ORF">E2562_025853</name>
</gene>
<proteinExistence type="predicted"/>
<evidence type="ECO:0000313" key="1">
    <source>
        <dbReference type="EMBL" id="KAF0918733.1"/>
    </source>
</evidence>
<protein>
    <submittedName>
        <fullName evidence="1">Uncharacterized protein</fullName>
    </submittedName>
</protein>
<reference evidence="1 2" key="1">
    <citation type="submission" date="2019-11" db="EMBL/GenBank/DDBJ databases">
        <title>Whole genome sequence of Oryza granulata.</title>
        <authorList>
            <person name="Li W."/>
        </authorList>
    </citation>
    <scope>NUCLEOTIDE SEQUENCE [LARGE SCALE GENOMIC DNA]</scope>
    <source>
        <strain evidence="2">cv. Menghai</strain>
        <tissue evidence="1">Leaf</tissue>
    </source>
</reference>
<dbReference type="Proteomes" id="UP000479710">
    <property type="component" value="Unassembled WGS sequence"/>
</dbReference>
<keyword evidence="2" id="KW-1185">Reference proteome</keyword>
<evidence type="ECO:0000313" key="2">
    <source>
        <dbReference type="Proteomes" id="UP000479710"/>
    </source>
</evidence>
<sequence length="64" mass="7267">MRDNVNEGICDVDRLKNIIDLNEDPDFKNLTDLTQQQCEMGQDTSVVTGFEFGDDQEFQIGPTI</sequence>
<organism evidence="1 2">
    <name type="scientific">Oryza meyeriana var. granulata</name>
    <dbReference type="NCBI Taxonomy" id="110450"/>
    <lineage>
        <taxon>Eukaryota</taxon>
        <taxon>Viridiplantae</taxon>
        <taxon>Streptophyta</taxon>
        <taxon>Embryophyta</taxon>
        <taxon>Tracheophyta</taxon>
        <taxon>Spermatophyta</taxon>
        <taxon>Magnoliopsida</taxon>
        <taxon>Liliopsida</taxon>
        <taxon>Poales</taxon>
        <taxon>Poaceae</taxon>
        <taxon>BOP clade</taxon>
        <taxon>Oryzoideae</taxon>
        <taxon>Oryzeae</taxon>
        <taxon>Oryzinae</taxon>
        <taxon>Oryza</taxon>
        <taxon>Oryza meyeriana</taxon>
    </lineage>
</organism>
<accession>A0A6G1E471</accession>